<sequence>MDFRHFNAGRDDDGKRLDKIARRLLGTESLSPLYKAIRKGLIKVNGKKSREDTRIKEGDVISVAAVILAQESAQQKKPRAETGFPHLDEVFRNGHLLVINKPYDMPVQPARGGAKSLSEIVEAERLSSEKAGTSLSFRTGPLHRLDRKTTGLLAFSQDAEGARIFSEMMREHRLEKRYIGIVLGSMESAAKWTDRIERGSGAEAGGTAFATVTVLGAEADGGKESITTAEPIARGTMCGKEATLVSFTIETGRTHQIRAQSAANGFPLLGDEAYGGGKIKSSRDFFLHALEIVFHDEEKKKALGLPDALFAPPAPDLADALKLFGCVIDGGTIRAGAKT</sequence>
<dbReference type="InterPro" id="IPR006145">
    <property type="entry name" value="PsdUridine_synth_RsuA/RluA"/>
</dbReference>
<dbReference type="PANTHER" id="PTHR21600">
    <property type="entry name" value="MITOCHONDRIAL RNA PSEUDOURIDINE SYNTHASE"/>
    <property type="match status" value="1"/>
</dbReference>
<dbReference type="Proteomes" id="UP000003571">
    <property type="component" value="Unassembled WGS sequence"/>
</dbReference>
<dbReference type="SUPFAM" id="SSF55120">
    <property type="entry name" value="Pseudouridine synthase"/>
    <property type="match status" value="1"/>
</dbReference>
<comment type="caution">
    <text evidence="5">The sequence shown here is derived from an EMBL/GenBank/DDBJ whole genome shotgun (WGS) entry which is preliminary data.</text>
</comment>
<comment type="similarity">
    <text evidence="1">Belongs to the pseudouridine synthase RluA family.</text>
</comment>
<dbReference type="CDD" id="cd02869">
    <property type="entry name" value="PseudoU_synth_RluA_like"/>
    <property type="match status" value="1"/>
</dbReference>
<dbReference type="EMBL" id="AGRW01000051">
    <property type="protein sequence ID" value="EIC01233.1"/>
    <property type="molecule type" value="Genomic_DNA"/>
</dbReference>
<dbReference type="GO" id="GO:0120159">
    <property type="term" value="F:rRNA pseudouridine synthase activity"/>
    <property type="evidence" value="ECO:0007669"/>
    <property type="project" value="UniProtKB-ARBA"/>
</dbReference>
<dbReference type="CDD" id="cd00165">
    <property type="entry name" value="S4"/>
    <property type="match status" value="1"/>
</dbReference>
<dbReference type="GO" id="GO:0000455">
    <property type="term" value="P:enzyme-directed rRNA pseudouridine synthesis"/>
    <property type="evidence" value="ECO:0007669"/>
    <property type="project" value="UniProtKB-ARBA"/>
</dbReference>
<accession>H7EME8</accession>
<dbReference type="Pfam" id="PF01479">
    <property type="entry name" value="S4"/>
    <property type="match status" value="1"/>
</dbReference>
<dbReference type="OrthoDB" id="305739at2"/>
<dbReference type="Gene3D" id="3.30.2350.10">
    <property type="entry name" value="Pseudouridine synthase"/>
    <property type="match status" value="1"/>
</dbReference>
<evidence type="ECO:0000259" key="4">
    <source>
        <dbReference type="SMART" id="SM00363"/>
    </source>
</evidence>
<evidence type="ECO:0000313" key="6">
    <source>
        <dbReference type="Proteomes" id="UP000003571"/>
    </source>
</evidence>
<proteinExistence type="inferred from homology"/>
<evidence type="ECO:0000256" key="3">
    <source>
        <dbReference type="PROSITE-ProRule" id="PRU00182"/>
    </source>
</evidence>
<dbReference type="InterPro" id="IPR002942">
    <property type="entry name" value="S4_RNA-bd"/>
</dbReference>
<dbReference type="GO" id="GO:0003723">
    <property type="term" value="F:RNA binding"/>
    <property type="evidence" value="ECO:0007669"/>
    <property type="project" value="UniProtKB-KW"/>
</dbReference>
<keyword evidence="3" id="KW-0694">RNA-binding</keyword>
<evidence type="ECO:0000313" key="5">
    <source>
        <dbReference type="EMBL" id="EIC01233.1"/>
    </source>
</evidence>
<gene>
    <name evidence="5" type="ORF">TresaDRAFT_0370</name>
</gene>
<dbReference type="AlphaFoldDB" id="H7EME8"/>
<dbReference type="SUPFAM" id="SSF55174">
    <property type="entry name" value="Alpha-L RNA-binding motif"/>
    <property type="match status" value="1"/>
</dbReference>
<dbReference type="eggNOG" id="COG0564">
    <property type="taxonomic scope" value="Bacteria"/>
</dbReference>
<dbReference type="Pfam" id="PF00849">
    <property type="entry name" value="PseudoU_synth_2"/>
    <property type="match status" value="1"/>
</dbReference>
<dbReference type="InterPro" id="IPR036986">
    <property type="entry name" value="S4_RNA-bd_sf"/>
</dbReference>
<keyword evidence="2" id="KW-0413">Isomerase</keyword>
<evidence type="ECO:0000256" key="1">
    <source>
        <dbReference type="ARBA" id="ARBA00010876"/>
    </source>
</evidence>
<feature type="domain" description="RNA-binding S4" evidence="4">
    <location>
        <begin position="15"/>
        <end position="72"/>
    </location>
</feature>
<evidence type="ECO:0000256" key="2">
    <source>
        <dbReference type="ARBA" id="ARBA00023235"/>
    </source>
</evidence>
<organism evidence="5 6">
    <name type="scientific">Treponema saccharophilum DSM 2985</name>
    <dbReference type="NCBI Taxonomy" id="907348"/>
    <lineage>
        <taxon>Bacteria</taxon>
        <taxon>Pseudomonadati</taxon>
        <taxon>Spirochaetota</taxon>
        <taxon>Spirochaetia</taxon>
        <taxon>Spirochaetales</taxon>
        <taxon>Treponemataceae</taxon>
        <taxon>Treponema</taxon>
    </lineage>
</organism>
<keyword evidence="6" id="KW-1185">Reference proteome</keyword>
<dbReference type="SMART" id="SM00363">
    <property type="entry name" value="S4"/>
    <property type="match status" value="1"/>
</dbReference>
<dbReference type="PROSITE" id="PS50889">
    <property type="entry name" value="S4"/>
    <property type="match status" value="1"/>
</dbReference>
<dbReference type="Gene3D" id="3.10.290.10">
    <property type="entry name" value="RNA-binding S4 domain"/>
    <property type="match status" value="1"/>
</dbReference>
<dbReference type="STRING" id="907348.TresaDRAFT_0370"/>
<dbReference type="InterPro" id="IPR020103">
    <property type="entry name" value="PsdUridine_synth_cat_dom_sf"/>
</dbReference>
<reference evidence="5 6" key="1">
    <citation type="submission" date="2011-09" db="EMBL/GenBank/DDBJ databases">
        <title>The draft genome of Treponema saccharophilum DSM 2985.</title>
        <authorList>
            <consortium name="US DOE Joint Genome Institute (JGI-PGF)"/>
            <person name="Lucas S."/>
            <person name="Copeland A."/>
            <person name="Lapidus A."/>
            <person name="Glavina del Rio T."/>
            <person name="Dalin E."/>
            <person name="Tice H."/>
            <person name="Bruce D."/>
            <person name="Goodwin L."/>
            <person name="Pitluck S."/>
            <person name="Peters L."/>
            <person name="Kyrpides N."/>
            <person name="Mavromatis K."/>
            <person name="Ivanova N."/>
            <person name="Markowitz V."/>
            <person name="Cheng J.-F."/>
            <person name="Hugenholtz P."/>
            <person name="Woyke T."/>
            <person name="Wu D."/>
            <person name="Gronow S."/>
            <person name="Wellnitz S."/>
            <person name="Brambilla E."/>
            <person name="Klenk H.-P."/>
            <person name="Eisen J.A."/>
        </authorList>
    </citation>
    <scope>NUCLEOTIDE SEQUENCE [LARGE SCALE GENOMIC DNA]</scope>
    <source>
        <strain evidence="5 6">DSM 2985</strain>
    </source>
</reference>
<name>H7EME8_9SPIR</name>
<protein>
    <submittedName>
        <fullName evidence="5">Pseudouridine synthase</fullName>
    </submittedName>
</protein>
<dbReference type="RefSeq" id="WP_002705467.1">
    <property type="nucleotide sequence ID" value="NZ_AGRW01000051.1"/>
</dbReference>
<dbReference type="PATRIC" id="fig|907348.3.peg.2127"/>
<dbReference type="InterPro" id="IPR050188">
    <property type="entry name" value="RluA_PseudoU_synthase"/>
</dbReference>